<evidence type="ECO:0000256" key="1">
    <source>
        <dbReference type="SAM" id="MobiDB-lite"/>
    </source>
</evidence>
<organism evidence="3 4">
    <name type="scientific">Necator americanus</name>
    <name type="common">Human hookworm</name>
    <dbReference type="NCBI Taxonomy" id="51031"/>
    <lineage>
        <taxon>Eukaryota</taxon>
        <taxon>Metazoa</taxon>
        <taxon>Ecdysozoa</taxon>
        <taxon>Nematoda</taxon>
        <taxon>Chromadorea</taxon>
        <taxon>Rhabditida</taxon>
        <taxon>Rhabditina</taxon>
        <taxon>Rhabditomorpha</taxon>
        <taxon>Strongyloidea</taxon>
        <taxon>Ancylostomatidae</taxon>
        <taxon>Bunostominae</taxon>
        <taxon>Necator</taxon>
    </lineage>
</organism>
<gene>
    <name evidence="3" type="primary">Necator_chrX.g21354</name>
    <name evidence="3" type="ORF">RB195_021193</name>
</gene>
<keyword evidence="2" id="KW-1133">Transmembrane helix</keyword>
<feature type="compositionally biased region" description="Polar residues" evidence="1">
    <location>
        <begin position="39"/>
        <end position="55"/>
    </location>
</feature>
<sequence length="156" mass="17299">MRRKHQQGWHTKSAVASEKQVENEGCGCTTWIAERRGGQTHSHTCRRATTQTKLQHTSERGTTPRRRRRRRRRPPPPLRQRVRCEHLGGKNHVAILLALLCVIAHFFTGCTAIVDVVVVDDDNDDDYDDDDEEEDDDDDGGGGGGEGGGDVMVAAG</sequence>
<evidence type="ECO:0000256" key="2">
    <source>
        <dbReference type="SAM" id="Phobius"/>
    </source>
</evidence>
<reference evidence="3 4" key="1">
    <citation type="submission" date="2023-08" db="EMBL/GenBank/DDBJ databases">
        <title>A Necator americanus chromosomal reference genome.</title>
        <authorList>
            <person name="Ilik V."/>
            <person name="Petrzelkova K.J."/>
            <person name="Pardy F."/>
            <person name="Fuh T."/>
            <person name="Niatou-Singa F.S."/>
            <person name="Gouil Q."/>
            <person name="Baker L."/>
            <person name="Ritchie M.E."/>
            <person name="Jex A.R."/>
            <person name="Gazzola D."/>
            <person name="Li H."/>
            <person name="Toshio Fujiwara R."/>
            <person name="Zhan B."/>
            <person name="Aroian R.V."/>
            <person name="Pafco B."/>
            <person name="Schwarz E.M."/>
        </authorList>
    </citation>
    <scope>NUCLEOTIDE SEQUENCE [LARGE SCALE GENOMIC DNA]</scope>
    <source>
        <strain evidence="3 4">Aroian</strain>
        <tissue evidence="3">Whole animal</tissue>
    </source>
</reference>
<evidence type="ECO:0000313" key="4">
    <source>
        <dbReference type="Proteomes" id="UP001303046"/>
    </source>
</evidence>
<feature type="compositionally biased region" description="Acidic residues" evidence="1">
    <location>
        <begin position="123"/>
        <end position="140"/>
    </location>
</feature>
<feature type="region of interest" description="Disordered" evidence="1">
    <location>
        <begin position="123"/>
        <end position="156"/>
    </location>
</feature>
<feature type="region of interest" description="Disordered" evidence="1">
    <location>
        <begin position="39"/>
        <end position="81"/>
    </location>
</feature>
<comment type="caution">
    <text evidence="3">The sequence shown here is derived from an EMBL/GenBank/DDBJ whole genome shotgun (WGS) entry which is preliminary data.</text>
</comment>
<feature type="compositionally biased region" description="Basic residues" evidence="1">
    <location>
        <begin position="63"/>
        <end position="74"/>
    </location>
</feature>
<dbReference type="EMBL" id="JAVFWL010000006">
    <property type="protein sequence ID" value="KAK6759459.1"/>
    <property type="molecule type" value="Genomic_DNA"/>
</dbReference>
<feature type="transmembrane region" description="Helical" evidence="2">
    <location>
        <begin position="93"/>
        <end position="114"/>
    </location>
</feature>
<feature type="compositionally biased region" description="Gly residues" evidence="1">
    <location>
        <begin position="141"/>
        <end position="150"/>
    </location>
</feature>
<evidence type="ECO:0000313" key="3">
    <source>
        <dbReference type="EMBL" id="KAK6759459.1"/>
    </source>
</evidence>
<keyword evidence="2" id="KW-0472">Membrane</keyword>
<protein>
    <submittedName>
        <fullName evidence="3">Uncharacterized protein</fullName>
    </submittedName>
</protein>
<proteinExistence type="predicted"/>
<dbReference type="Proteomes" id="UP001303046">
    <property type="component" value="Unassembled WGS sequence"/>
</dbReference>
<name>A0ABR1E9V2_NECAM</name>
<keyword evidence="4" id="KW-1185">Reference proteome</keyword>
<keyword evidence="2" id="KW-0812">Transmembrane</keyword>
<accession>A0ABR1E9V2</accession>